<organism evidence="3 4">
    <name type="scientific">Qipengyuania gaetbuli</name>
    <dbReference type="NCBI Taxonomy" id="266952"/>
    <lineage>
        <taxon>Bacteria</taxon>
        <taxon>Pseudomonadati</taxon>
        <taxon>Pseudomonadota</taxon>
        <taxon>Alphaproteobacteria</taxon>
        <taxon>Sphingomonadales</taxon>
        <taxon>Erythrobacteraceae</taxon>
        <taxon>Qipengyuania</taxon>
    </lineage>
</organism>
<dbReference type="OrthoDB" id="5958677at2"/>
<reference evidence="3 4" key="1">
    <citation type="submission" date="2019-12" db="EMBL/GenBank/DDBJ databases">
        <title>Genomic-based taxomic classification of the family Erythrobacteraceae.</title>
        <authorList>
            <person name="Xu L."/>
        </authorList>
    </citation>
    <scope>NUCLEOTIDE SEQUENCE [LARGE SCALE GENOMIC DNA]</scope>
    <source>
        <strain evidence="3 4">DSM 16225</strain>
    </source>
</reference>
<protein>
    <recommendedName>
        <fullName evidence="5">Lipocalin-like domain-containing protein</fullName>
    </recommendedName>
</protein>
<dbReference type="PROSITE" id="PS51257">
    <property type="entry name" value="PROKAR_LIPOPROTEIN"/>
    <property type="match status" value="1"/>
</dbReference>
<dbReference type="EMBL" id="WTYF01000004">
    <property type="protein sequence ID" value="MXO50962.1"/>
    <property type="molecule type" value="Genomic_DNA"/>
</dbReference>
<accession>A0A844Y1H8</accession>
<comment type="caution">
    <text evidence="3">The sequence shown here is derived from an EMBL/GenBank/DDBJ whole genome shotgun (WGS) entry which is preliminary data.</text>
</comment>
<evidence type="ECO:0000256" key="1">
    <source>
        <dbReference type="SAM" id="MobiDB-lite"/>
    </source>
</evidence>
<dbReference type="AlphaFoldDB" id="A0A844Y1H8"/>
<feature type="compositionally biased region" description="Basic and acidic residues" evidence="1">
    <location>
        <begin position="249"/>
        <end position="259"/>
    </location>
</feature>
<feature type="chain" id="PRO_5032792407" description="Lipocalin-like domain-containing protein" evidence="2">
    <location>
        <begin position="20"/>
        <end position="268"/>
    </location>
</feature>
<feature type="region of interest" description="Disordered" evidence="1">
    <location>
        <begin position="133"/>
        <end position="159"/>
    </location>
</feature>
<sequence length="268" mass="28284">MKKMMTALAAFTLVAGATACSETADTEAASTEAGSIAGEWKADIESASFENDNRDWVLADGQYQCNSCLPPYGFAADGKWQTVDRPGTDSQMIEVVDERTVKFSSRFKGEDTGSSTMTISEDGQTATVEWTDLSGDTPVNGKSTFTRTAAGPEGSHAMSGKWTTAAIDSIDEAGLKFTFALDGDTLSNSGNGSSWTATLGGEPVAIEGDNSGTMVAVEKTGDNSYRETYSRDGETLSVTELTVEGDKLKGVSTDSRDGSKVTWTATRQ</sequence>
<keyword evidence="4" id="KW-1185">Reference proteome</keyword>
<dbReference type="RefSeq" id="WP_160607507.1">
    <property type="nucleotide sequence ID" value="NZ_WTYF01000004.1"/>
</dbReference>
<keyword evidence="2" id="KW-0732">Signal</keyword>
<evidence type="ECO:0008006" key="5">
    <source>
        <dbReference type="Google" id="ProtNLM"/>
    </source>
</evidence>
<dbReference type="Proteomes" id="UP000444185">
    <property type="component" value="Unassembled WGS sequence"/>
</dbReference>
<feature type="region of interest" description="Disordered" evidence="1">
    <location>
        <begin position="249"/>
        <end position="268"/>
    </location>
</feature>
<gene>
    <name evidence="3" type="ORF">GRI42_06555</name>
</gene>
<feature type="signal peptide" evidence="2">
    <location>
        <begin position="1"/>
        <end position="19"/>
    </location>
</feature>
<evidence type="ECO:0000256" key="2">
    <source>
        <dbReference type="SAM" id="SignalP"/>
    </source>
</evidence>
<evidence type="ECO:0000313" key="4">
    <source>
        <dbReference type="Proteomes" id="UP000444185"/>
    </source>
</evidence>
<evidence type="ECO:0000313" key="3">
    <source>
        <dbReference type="EMBL" id="MXO50962.1"/>
    </source>
</evidence>
<proteinExistence type="predicted"/>
<name>A0A844Y1H8_9SPHN</name>